<feature type="transmembrane region" description="Helical" evidence="7">
    <location>
        <begin position="342"/>
        <end position="368"/>
    </location>
</feature>
<evidence type="ECO:0000259" key="8">
    <source>
        <dbReference type="Pfam" id="PF02687"/>
    </source>
</evidence>
<dbReference type="Pfam" id="PF12704">
    <property type="entry name" value="MacB_PCD"/>
    <property type="match status" value="1"/>
</dbReference>
<accession>A0A9D2D0S4</accession>
<evidence type="ECO:0000259" key="9">
    <source>
        <dbReference type="Pfam" id="PF12704"/>
    </source>
</evidence>
<comment type="subcellular location">
    <subcellularLocation>
        <location evidence="1">Cell membrane</location>
        <topology evidence="1">Multi-pass membrane protein</topology>
    </subcellularLocation>
</comment>
<dbReference type="PANTHER" id="PTHR30572:SF4">
    <property type="entry name" value="ABC TRANSPORTER PERMEASE YTRF"/>
    <property type="match status" value="1"/>
</dbReference>
<evidence type="ECO:0000256" key="4">
    <source>
        <dbReference type="ARBA" id="ARBA00022989"/>
    </source>
</evidence>
<gene>
    <name evidence="10" type="ORF">IAA08_00710</name>
</gene>
<feature type="non-terminal residue" evidence="10">
    <location>
        <position position="441"/>
    </location>
</feature>
<comment type="similarity">
    <text evidence="6">Belongs to the ABC-4 integral membrane protein family.</text>
</comment>
<dbReference type="EMBL" id="DXCH01000021">
    <property type="protein sequence ID" value="HIZ06438.1"/>
    <property type="molecule type" value="Genomic_DNA"/>
</dbReference>
<feature type="domain" description="MacB-like periplasmic core" evidence="9">
    <location>
        <begin position="19"/>
        <end position="255"/>
    </location>
</feature>
<dbReference type="Pfam" id="PF02687">
    <property type="entry name" value="FtsX"/>
    <property type="match status" value="1"/>
</dbReference>
<dbReference type="InterPro" id="IPR003838">
    <property type="entry name" value="ABC3_permease_C"/>
</dbReference>
<evidence type="ECO:0000256" key="1">
    <source>
        <dbReference type="ARBA" id="ARBA00004651"/>
    </source>
</evidence>
<comment type="caution">
    <text evidence="10">The sequence shown here is derived from an EMBL/GenBank/DDBJ whole genome shotgun (WGS) entry which is preliminary data.</text>
</comment>
<reference evidence="10" key="1">
    <citation type="journal article" date="2021" name="PeerJ">
        <title>Extensive microbial diversity within the chicken gut microbiome revealed by metagenomics and culture.</title>
        <authorList>
            <person name="Gilroy R."/>
            <person name="Ravi A."/>
            <person name="Getino M."/>
            <person name="Pursley I."/>
            <person name="Horton D.L."/>
            <person name="Alikhan N.F."/>
            <person name="Baker D."/>
            <person name="Gharbi K."/>
            <person name="Hall N."/>
            <person name="Watson M."/>
            <person name="Adriaenssens E.M."/>
            <person name="Foster-Nyarko E."/>
            <person name="Jarju S."/>
            <person name="Secka A."/>
            <person name="Antonio M."/>
            <person name="Oren A."/>
            <person name="Chaudhuri R.R."/>
            <person name="La Ragione R."/>
            <person name="Hildebrand F."/>
            <person name="Pallen M.J."/>
        </authorList>
    </citation>
    <scope>NUCLEOTIDE SEQUENCE</scope>
    <source>
        <strain evidence="10">CHK192-9172</strain>
    </source>
</reference>
<reference evidence="10" key="2">
    <citation type="submission" date="2021-04" db="EMBL/GenBank/DDBJ databases">
        <authorList>
            <person name="Gilroy R."/>
        </authorList>
    </citation>
    <scope>NUCLEOTIDE SEQUENCE</scope>
    <source>
        <strain evidence="10">CHK192-9172</strain>
    </source>
</reference>
<dbReference type="InterPro" id="IPR050250">
    <property type="entry name" value="Macrolide_Exporter_MacB"/>
</dbReference>
<evidence type="ECO:0000256" key="6">
    <source>
        <dbReference type="ARBA" id="ARBA00038076"/>
    </source>
</evidence>
<name>A0A9D2D0S4_9FIRM</name>
<organism evidence="10 11">
    <name type="scientific">Candidatus Eubacterium avistercoris</name>
    <dbReference type="NCBI Taxonomy" id="2838567"/>
    <lineage>
        <taxon>Bacteria</taxon>
        <taxon>Bacillati</taxon>
        <taxon>Bacillota</taxon>
        <taxon>Clostridia</taxon>
        <taxon>Eubacteriales</taxon>
        <taxon>Eubacteriaceae</taxon>
        <taxon>Eubacterium</taxon>
    </lineage>
</organism>
<evidence type="ECO:0000256" key="5">
    <source>
        <dbReference type="ARBA" id="ARBA00023136"/>
    </source>
</evidence>
<keyword evidence="2" id="KW-1003">Cell membrane</keyword>
<dbReference type="GO" id="GO:0005886">
    <property type="term" value="C:plasma membrane"/>
    <property type="evidence" value="ECO:0007669"/>
    <property type="project" value="UniProtKB-SubCell"/>
</dbReference>
<keyword evidence="5 7" id="KW-0472">Membrane</keyword>
<keyword evidence="3 7" id="KW-0812">Transmembrane</keyword>
<protein>
    <submittedName>
        <fullName evidence="10">ABC transporter permease</fullName>
    </submittedName>
</protein>
<sequence length="441" mass="49117">MNIFAKITWKTMKQNRTRTLVTILGVALSAALFTALIVFCTSLFSFMEKTYAWRDGDYHLGLEYISGQMAEECVADGRVENAAVAEYVGYAPVQSENEDKPYLYVEAANDAYFQMMPIHLISGRMPADENEILIPFHLESNGGVDVKVGEKLTLEIGDRYLNGDKENRLYQDENPWLYDNSSSGQAKEPEIWKQRETKTYTVSGIYERPDFESYSAPGYTAITKMEGAGYGDAKDRECSVYLKLLNPKKDINAFEQDYLSSGGVYTENANVLMNAGVYQYTNWTVLVYGFAVMFGILVLLGSVSLIYSAFTISVSERTKQFGLLSSIGATKKQIRKSVMVEALFTALVGIPTGILIGIGGMGVTLHFIGDRFTSLIDSPFRVTLDVTWIAVALAAAISFVTVLISAWRPSRRAMKVSAMEAIRQNQDIFVKDNKIFRAGKL</sequence>
<proteinExistence type="inferred from homology"/>
<evidence type="ECO:0000256" key="7">
    <source>
        <dbReference type="SAM" id="Phobius"/>
    </source>
</evidence>
<feature type="domain" description="ABC3 transporter permease C-terminal" evidence="8">
    <location>
        <begin position="293"/>
        <end position="411"/>
    </location>
</feature>
<feature type="transmembrane region" description="Helical" evidence="7">
    <location>
        <begin position="20"/>
        <end position="44"/>
    </location>
</feature>
<dbReference type="Proteomes" id="UP000824024">
    <property type="component" value="Unassembled WGS sequence"/>
</dbReference>
<feature type="transmembrane region" description="Helical" evidence="7">
    <location>
        <begin position="388"/>
        <end position="407"/>
    </location>
</feature>
<dbReference type="AlphaFoldDB" id="A0A9D2D0S4"/>
<evidence type="ECO:0000256" key="2">
    <source>
        <dbReference type="ARBA" id="ARBA00022475"/>
    </source>
</evidence>
<evidence type="ECO:0000256" key="3">
    <source>
        <dbReference type="ARBA" id="ARBA00022692"/>
    </source>
</evidence>
<keyword evidence="4 7" id="KW-1133">Transmembrane helix</keyword>
<evidence type="ECO:0000313" key="10">
    <source>
        <dbReference type="EMBL" id="HIZ06438.1"/>
    </source>
</evidence>
<dbReference type="GO" id="GO:0022857">
    <property type="term" value="F:transmembrane transporter activity"/>
    <property type="evidence" value="ECO:0007669"/>
    <property type="project" value="TreeGrafter"/>
</dbReference>
<feature type="transmembrane region" description="Helical" evidence="7">
    <location>
        <begin position="285"/>
        <end position="310"/>
    </location>
</feature>
<evidence type="ECO:0000313" key="11">
    <source>
        <dbReference type="Proteomes" id="UP000824024"/>
    </source>
</evidence>
<dbReference type="PANTHER" id="PTHR30572">
    <property type="entry name" value="MEMBRANE COMPONENT OF TRANSPORTER-RELATED"/>
    <property type="match status" value="1"/>
</dbReference>
<dbReference type="InterPro" id="IPR025857">
    <property type="entry name" value="MacB_PCD"/>
</dbReference>